<sequence length="143" mass="17407">MISEVRLGALEQHFSRKSHDITFYDIPWYWSDMEIYSQLNENVGYIEYMRIKRCHKYRTVRATLRFSNAYEQIYKNGGVNVSITKGERNYFFRMFDSRLTYNQVKEKYFWQASKKLEDSALVSDYTVIKEYVKEYKAFFGKNR</sequence>
<proteinExistence type="predicted"/>
<reference evidence="1 2" key="2">
    <citation type="journal article" date="2018" name="New Phytol.">
        <title>High intraspecific genome diversity in the model arbuscular mycorrhizal symbiont Rhizophagus irregularis.</title>
        <authorList>
            <person name="Chen E.C.H."/>
            <person name="Morin E."/>
            <person name="Beaudet D."/>
            <person name="Noel J."/>
            <person name="Yildirir G."/>
            <person name="Ndikumana S."/>
            <person name="Charron P."/>
            <person name="St-Onge C."/>
            <person name="Giorgi J."/>
            <person name="Kruger M."/>
            <person name="Marton T."/>
            <person name="Ropars J."/>
            <person name="Grigoriev I.V."/>
            <person name="Hainaut M."/>
            <person name="Henrissat B."/>
            <person name="Roux C."/>
            <person name="Martin F."/>
            <person name="Corradi N."/>
        </authorList>
    </citation>
    <scope>NUCLEOTIDE SEQUENCE [LARGE SCALE GENOMIC DNA]</scope>
    <source>
        <strain evidence="1 2">DAOM 197198</strain>
    </source>
</reference>
<dbReference type="AlphaFoldDB" id="A0A2H5T706"/>
<dbReference type="VEuPathDB" id="FungiDB:RhiirFUN_003715"/>
<protein>
    <submittedName>
        <fullName evidence="1">Uncharacterized protein</fullName>
    </submittedName>
</protein>
<keyword evidence="2" id="KW-1185">Reference proteome</keyword>
<organism evidence="1 2">
    <name type="scientific">Rhizophagus irregularis (strain DAOM 181602 / DAOM 197198 / MUCL 43194)</name>
    <name type="common">Arbuscular mycorrhizal fungus</name>
    <name type="synonym">Glomus intraradices</name>
    <dbReference type="NCBI Taxonomy" id="747089"/>
    <lineage>
        <taxon>Eukaryota</taxon>
        <taxon>Fungi</taxon>
        <taxon>Fungi incertae sedis</taxon>
        <taxon>Mucoromycota</taxon>
        <taxon>Glomeromycotina</taxon>
        <taxon>Glomeromycetes</taxon>
        <taxon>Glomerales</taxon>
        <taxon>Glomeraceae</taxon>
        <taxon>Rhizophagus</taxon>
    </lineage>
</organism>
<name>A0A2H5T706_RHIID</name>
<reference evidence="1 2" key="1">
    <citation type="journal article" date="2013" name="Proc. Natl. Acad. Sci. U.S.A.">
        <title>Genome of an arbuscular mycorrhizal fungus provides insight into the oldest plant symbiosis.</title>
        <authorList>
            <person name="Tisserant E."/>
            <person name="Malbreil M."/>
            <person name="Kuo A."/>
            <person name="Kohler A."/>
            <person name="Symeonidi A."/>
            <person name="Balestrini R."/>
            <person name="Charron P."/>
            <person name="Duensing N."/>
            <person name="Frei Dit Frey N."/>
            <person name="Gianinazzi-Pearson V."/>
            <person name="Gilbert L.B."/>
            <person name="Handa Y."/>
            <person name="Herr J.R."/>
            <person name="Hijri M."/>
            <person name="Koul R."/>
            <person name="Kawaguchi M."/>
            <person name="Krajinski F."/>
            <person name="Lammers P.J."/>
            <person name="Masclaux F.G."/>
            <person name="Murat C."/>
            <person name="Morin E."/>
            <person name="Ndikumana S."/>
            <person name="Pagni M."/>
            <person name="Petitpierre D."/>
            <person name="Requena N."/>
            <person name="Rosikiewicz P."/>
            <person name="Riley R."/>
            <person name="Saito K."/>
            <person name="San Clemente H."/>
            <person name="Shapiro H."/>
            <person name="van Tuinen D."/>
            <person name="Becard G."/>
            <person name="Bonfante P."/>
            <person name="Paszkowski U."/>
            <person name="Shachar-Hill Y.Y."/>
            <person name="Tuskan G.A."/>
            <person name="Young P.W."/>
            <person name="Sanders I.R."/>
            <person name="Henrissat B."/>
            <person name="Rensing S.A."/>
            <person name="Grigoriev I.V."/>
            <person name="Corradi N."/>
            <person name="Roux C."/>
            <person name="Martin F."/>
        </authorList>
    </citation>
    <scope>NUCLEOTIDE SEQUENCE [LARGE SCALE GENOMIC DNA]</scope>
    <source>
        <strain evidence="1 2">DAOM 197198</strain>
    </source>
</reference>
<gene>
    <name evidence="1" type="ORF">GLOIN_2v1871647</name>
</gene>
<evidence type="ECO:0000313" key="1">
    <source>
        <dbReference type="EMBL" id="POG76996.1"/>
    </source>
</evidence>
<comment type="caution">
    <text evidence="1">The sequence shown here is derived from an EMBL/GenBank/DDBJ whole genome shotgun (WGS) entry which is preliminary data.</text>
</comment>
<dbReference type="EMBL" id="AUPC02000044">
    <property type="protein sequence ID" value="POG76996.1"/>
    <property type="molecule type" value="Genomic_DNA"/>
</dbReference>
<accession>A0A2H5T706</accession>
<dbReference type="Proteomes" id="UP000018888">
    <property type="component" value="Unassembled WGS sequence"/>
</dbReference>
<evidence type="ECO:0000313" key="2">
    <source>
        <dbReference type="Proteomes" id="UP000018888"/>
    </source>
</evidence>